<evidence type="ECO:0000256" key="3">
    <source>
        <dbReference type="ARBA" id="ARBA00022729"/>
    </source>
</evidence>
<dbReference type="InterPro" id="IPR036179">
    <property type="entry name" value="Ig-like_dom_sf"/>
</dbReference>
<evidence type="ECO:0000256" key="4">
    <source>
        <dbReference type="ARBA" id="ARBA00023136"/>
    </source>
</evidence>
<keyword evidence="6" id="KW-0325">Glycoprotein</keyword>
<dbReference type="InterPro" id="IPR051896">
    <property type="entry name" value="TCR_alpha_variable"/>
</dbReference>
<evidence type="ECO:0000256" key="7">
    <source>
        <dbReference type="ARBA" id="ARBA00038651"/>
    </source>
</evidence>
<comment type="subunit">
    <text evidence="7">Alpha-beta TR is a heterodimer composed of an alpha and beta chain; disulfide-linked. The alpha-beta TR is associated with the transmembrane signaling CD3 coreceptor proteins to form the TR-CD3 (TcR or TCR). The assembly of alpha-beta TR heterodimers with CD3 occurs in the endoplasmic reticulum where a single alpha-beta TR heterodimer associates with one CD3D-CD3E heterodimer, one CD3G-CD3E heterodimer and one CD247 homodimer forming a stable octameric structure. CD3D-CD3E and CD3G-CD3E heterodimers preferentially associate with TR alpha and TR beta chains, respectively. The association of the CD247 homodimer is the last step of TcR assembly in the endoplasmic reticulum and is required for transport to the cell surface.</text>
</comment>
<evidence type="ECO:0000256" key="5">
    <source>
        <dbReference type="ARBA" id="ARBA00023157"/>
    </source>
</evidence>
<evidence type="ECO:0000259" key="9">
    <source>
        <dbReference type="PROSITE" id="PS50835"/>
    </source>
</evidence>
<dbReference type="Ensembl" id="ENSUMAT00000030064.1">
    <property type="protein sequence ID" value="ENSUMAP00000025395.1"/>
    <property type="gene ID" value="ENSUMAG00000018512.1"/>
</dbReference>
<name>A0A452UWT2_URSMA</name>
<evidence type="ECO:0000256" key="8">
    <source>
        <dbReference type="ARBA" id="ARBA00043266"/>
    </source>
</evidence>
<dbReference type="PROSITE" id="PS50835">
    <property type="entry name" value="IG_LIKE"/>
    <property type="match status" value="1"/>
</dbReference>
<dbReference type="GO" id="GO:0042101">
    <property type="term" value="C:T cell receptor complex"/>
    <property type="evidence" value="ECO:0007669"/>
    <property type="project" value="UniProtKB-KW"/>
</dbReference>
<proteinExistence type="predicted"/>
<keyword evidence="5" id="KW-1015">Disulfide bond</keyword>
<dbReference type="AlphaFoldDB" id="A0A452UWT2"/>
<comment type="subcellular location">
    <subcellularLocation>
        <location evidence="1">Cell membrane</location>
    </subcellularLocation>
</comment>
<dbReference type="InterPro" id="IPR013783">
    <property type="entry name" value="Ig-like_fold"/>
</dbReference>
<keyword evidence="4" id="KW-0472">Membrane</keyword>
<sequence length="207" mass="22431">MKRLKLIKNLPLNKTPGLDGLSRGETVEQRPSTLTLEGAGPALKCNFSSSVQSVQWFRQKPRGSGLTSLFFMASGTKQSGRLNCTLNTREWSSTLHIVASQLEDAAFYLCALETQRCLLIQGLHANCSCACAPAPPWGICTHSSLGSFSDFQIHVTAPFPSKMRSIRAVISLAFLDLIFLYHGHFGASDRDAPIYCPGKAGLLAASI</sequence>
<dbReference type="InterPro" id="IPR007110">
    <property type="entry name" value="Ig-like_dom"/>
</dbReference>
<evidence type="ECO:0000313" key="10">
    <source>
        <dbReference type="Ensembl" id="ENSUMAP00000025395"/>
    </source>
</evidence>
<feature type="domain" description="Ig-like" evidence="9">
    <location>
        <begin position="16"/>
        <end position="110"/>
    </location>
</feature>
<dbReference type="SMART" id="SM00406">
    <property type="entry name" value="IGv"/>
    <property type="match status" value="1"/>
</dbReference>
<dbReference type="PANTHER" id="PTHR19339:SF5">
    <property type="entry name" value="IG-LIKE DOMAIN-CONTAINING PROTEIN"/>
    <property type="match status" value="1"/>
</dbReference>
<dbReference type="Gene3D" id="2.60.40.10">
    <property type="entry name" value="Immunoglobulins"/>
    <property type="match status" value="1"/>
</dbReference>
<evidence type="ECO:0000256" key="6">
    <source>
        <dbReference type="ARBA" id="ARBA00023180"/>
    </source>
</evidence>
<dbReference type="Pfam" id="PF07686">
    <property type="entry name" value="V-set"/>
    <property type="match status" value="1"/>
</dbReference>
<evidence type="ECO:0000256" key="1">
    <source>
        <dbReference type="ARBA" id="ARBA00004236"/>
    </source>
</evidence>
<dbReference type="GeneTree" id="ENSGT00900000140957"/>
<keyword evidence="2" id="KW-1003">Cell membrane</keyword>
<keyword evidence="8" id="KW-0391">Immunity</keyword>
<dbReference type="PANTHER" id="PTHR19339">
    <property type="entry name" value="T CELL RECEPTOR ALPHA VARIABLE 39"/>
    <property type="match status" value="1"/>
</dbReference>
<organism evidence="10">
    <name type="scientific">Ursus maritimus</name>
    <name type="common">Polar bear</name>
    <name type="synonym">Thalarctos maritimus</name>
    <dbReference type="NCBI Taxonomy" id="29073"/>
    <lineage>
        <taxon>Eukaryota</taxon>
        <taxon>Metazoa</taxon>
        <taxon>Chordata</taxon>
        <taxon>Craniata</taxon>
        <taxon>Vertebrata</taxon>
        <taxon>Euteleostomi</taxon>
        <taxon>Mammalia</taxon>
        <taxon>Eutheria</taxon>
        <taxon>Laurasiatheria</taxon>
        <taxon>Carnivora</taxon>
        <taxon>Caniformia</taxon>
        <taxon>Ursidae</taxon>
        <taxon>Ursus</taxon>
    </lineage>
</organism>
<evidence type="ECO:0000256" key="2">
    <source>
        <dbReference type="ARBA" id="ARBA00022475"/>
    </source>
</evidence>
<dbReference type="InterPro" id="IPR013106">
    <property type="entry name" value="Ig_V-set"/>
</dbReference>
<keyword evidence="3" id="KW-0732">Signal</keyword>
<keyword evidence="8" id="KW-1064">Adaptive immunity</keyword>
<reference evidence="10" key="1">
    <citation type="submission" date="2019-03" db="UniProtKB">
        <authorList>
            <consortium name="Ensembl"/>
        </authorList>
    </citation>
    <scope>IDENTIFICATION</scope>
</reference>
<protein>
    <recommendedName>
        <fullName evidence="9">Ig-like domain-containing protein</fullName>
    </recommendedName>
</protein>
<dbReference type="SUPFAM" id="SSF48726">
    <property type="entry name" value="Immunoglobulin"/>
    <property type="match status" value="1"/>
</dbReference>
<keyword evidence="8" id="KW-1279">T cell receptor</keyword>
<accession>A0A452UWT2</accession>